<dbReference type="Proteomes" id="UP000789920">
    <property type="component" value="Unassembled WGS sequence"/>
</dbReference>
<name>A0ACA9PSH6_9GLOM</name>
<sequence>QDVQVQTRQDRRNERLYNKSHLIKKIDGYLKILCNQKLNAPKKDKFIFDVEIQWFTNLKKFFQTIYSDYNNLKKKSDDEIKCHLENELKDIQTEIIQKDADIDNLTRKVAELNLANEKRIKLINDLEEQIVELTCKIGTLRDNFKIAEAESSRNAIKMNDAIDKRNYTERKYNFAIAQHKRELRRRDERENDLHSQITLLRNRIQELESLLDEREIDLSLLRNRIQELESLLNI</sequence>
<proteinExistence type="predicted"/>
<keyword evidence="2" id="KW-1185">Reference proteome</keyword>
<gene>
    <name evidence="1" type="ORF">RPERSI_LOCUS11268</name>
</gene>
<accession>A0ACA9PSH6</accession>
<feature type="non-terminal residue" evidence="1">
    <location>
        <position position="234"/>
    </location>
</feature>
<dbReference type="EMBL" id="CAJVQC010023035">
    <property type="protein sequence ID" value="CAG8720622.1"/>
    <property type="molecule type" value="Genomic_DNA"/>
</dbReference>
<comment type="caution">
    <text evidence="1">The sequence shown here is derived from an EMBL/GenBank/DDBJ whole genome shotgun (WGS) entry which is preliminary data.</text>
</comment>
<evidence type="ECO:0000313" key="1">
    <source>
        <dbReference type="EMBL" id="CAG8720622.1"/>
    </source>
</evidence>
<reference evidence="1" key="1">
    <citation type="submission" date="2021-06" db="EMBL/GenBank/DDBJ databases">
        <authorList>
            <person name="Kallberg Y."/>
            <person name="Tangrot J."/>
            <person name="Rosling A."/>
        </authorList>
    </citation>
    <scope>NUCLEOTIDE SEQUENCE</scope>
    <source>
        <strain evidence="1">MA461A</strain>
    </source>
</reference>
<evidence type="ECO:0000313" key="2">
    <source>
        <dbReference type="Proteomes" id="UP000789920"/>
    </source>
</evidence>
<organism evidence="1 2">
    <name type="scientific">Racocetra persica</name>
    <dbReference type="NCBI Taxonomy" id="160502"/>
    <lineage>
        <taxon>Eukaryota</taxon>
        <taxon>Fungi</taxon>
        <taxon>Fungi incertae sedis</taxon>
        <taxon>Mucoromycota</taxon>
        <taxon>Glomeromycotina</taxon>
        <taxon>Glomeromycetes</taxon>
        <taxon>Diversisporales</taxon>
        <taxon>Gigasporaceae</taxon>
        <taxon>Racocetra</taxon>
    </lineage>
</organism>
<protein>
    <submittedName>
        <fullName evidence="1">3554_t:CDS:1</fullName>
    </submittedName>
</protein>
<feature type="non-terminal residue" evidence="1">
    <location>
        <position position="1"/>
    </location>
</feature>